<keyword evidence="1" id="KW-0596">Phosphopantetheine</keyword>
<proteinExistence type="predicted"/>
<dbReference type="PROSITE" id="PS00012">
    <property type="entry name" value="PHOSPHOPANTETHEINE"/>
    <property type="match status" value="1"/>
</dbReference>
<dbReference type="EMBL" id="JASJQH010008337">
    <property type="protein sequence ID" value="KAK9693390.1"/>
    <property type="molecule type" value="Genomic_DNA"/>
</dbReference>
<dbReference type="InterPro" id="IPR009081">
    <property type="entry name" value="PP-bd_ACP"/>
</dbReference>
<dbReference type="Gene3D" id="3.40.50.1820">
    <property type="entry name" value="alpha/beta hydrolase"/>
    <property type="match status" value="1"/>
</dbReference>
<dbReference type="Pfam" id="PF00550">
    <property type="entry name" value="PP-binding"/>
    <property type="match status" value="1"/>
</dbReference>
<sequence>MHSFAHQEYEAPQGDIERGLAAIWKELLGLEHISRHDNFFELGGHSLLAVRMISHIRAKLGIEIDLRMFFEAPFIVNFANQIQMKDDAPSNPFDVWLPIQPKGNRPPLYCIHPVIGLSWSYIGLSKYLDSEQPVYGLQARGLDEQAPVGETIEAMALDYLDQIRSIQPKGPYHLLGWSFGGSIAHSIAISLQQQNETVALLALIDSPLAYAHLENQCNLEQVSTYVKLPRYSVDHYSEQGEQLWKKVRRVVENNLSVAKKHFPLVYYGNALFIRATVPEDEGHPLVAPDMLKPYVHGNIETHNINCKHSDMDNSAPIAAIGRILANKLNERDLSYSIRARL</sequence>
<dbReference type="PANTHER" id="PTHR45527">
    <property type="entry name" value="NONRIBOSOMAL PEPTIDE SYNTHETASE"/>
    <property type="match status" value="1"/>
</dbReference>
<name>A0ABR2VQB4_9FUNG</name>
<dbReference type="InterPro" id="IPR006162">
    <property type="entry name" value="Ppantetheine_attach_site"/>
</dbReference>
<evidence type="ECO:0000259" key="4">
    <source>
        <dbReference type="PROSITE" id="PS50075"/>
    </source>
</evidence>
<dbReference type="InterPro" id="IPR036736">
    <property type="entry name" value="ACP-like_sf"/>
</dbReference>
<protein>
    <recommendedName>
        <fullName evidence="4">Carrier domain-containing protein</fullName>
    </recommendedName>
</protein>
<organism evidence="5 6">
    <name type="scientific">Basidiobolus ranarum</name>
    <dbReference type="NCBI Taxonomy" id="34480"/>
    <lineage>
        <taxon>Eukaryota</taxon>
        <taxon>Fungi</taxon>
        <taxon>Fungi incertae sedis</taxon>
        <taxon>Zoopagomycota</taxon>
        <taxon>Entomophthoromycotina</taxon>
        <taxon>Basidiobolomycetes</taxon>
        <taxon>Basidiobolales</taxon>
        <taxon>Basidiobolaceae</taxon>
        <taxon>Basidiobolus</taxon>
    </lineage>
</organism>
<comment type="caution">
    <text evidence="5">The sequence shown here is derived from an EMBL/GenBank/DDBJ whole genome shotgun (WGS) entry which is preliminary data.</text>
</comment>
<keyword evidence="3" id="KW-0436">Ligase</keyword>
<evidence type="ECO:0000313" key="5">
    <source>
        <dbReference type="EMBL" id="KAK9693390.1"/>
    </source>
</evidence>
<dbReference type="Pfam" id="PF00975">
    <property type="entry name" value="Thioesterase"/>
    <property type="match status" value="1"/>
</dbReference>
<feature type="domain" description="Carrier" evidence="4">
    <location>
        <begin position="11"/>
        <end position="86"/>
    </location>
</feature>
<evidence type="ECO:0000256" key="3">
    <source>
        <dbReference type="ARBA" id="ARBA00022598"/>
    </source>
</evidence>
<accession>A0ABR2VQB4</accession>
<dbReference type="SUPFAM" id="SSF47336">
    <property type="entry name" value="ACP-like"/>
    <property type="match status" value="1"/>
</dbReference>
<dbReference type="InterPro" id="IPR029058">
    <property type="entry name" value="AB_hydrolase_fold"/>
</dbReference>
<dbReference type="PANTHER" id="PTHR45527:SF1">
    <property type="entry name" value="FATTY ACID SYNTHASE"/>
    <property type="match status" value="1"/>
</dbReference>
<evidence type="ECO:0000256" key="1">
    <source>
        <dbReference type="ARBA" id="ARBA00022450"/>
    </source>
</evidence>
<dbReference type="InterPro" id="IPR001031">
    <property type="entry name" value="Thioesterase"/>
</dbReference>
<keyword evidence="6" id="KW-1185">Reference proteome</keyword>
<dbReference type="Proteomes" id="UP001479436">
    <property type="component" value="Unassembled WGS sequence"/>
</dbReference>
<reference evidence="5 6" key="1">
    <citation type="submission" date="2023-04" db="EMBL/GenBank/DDBJ databases">
        <title>Genome of Basidiobolus ranarum AG-B5.</title>
        <authorList>
            <person name="Stajich J.E."/>
            <person name="Carter-House D."/>
            <person name="Gryganskyi A."/>
        </authorList>
    </citation>
    <scope>NUCLEOTIDE SEQUENCE [LARGE SCALE GENOMIC DNA]</scope>
    <source>
        <strain evidence="5 6">AG-B5</strain>
    </source>
</reference>
<dbReference type="SUPFAM" id="SSF53474">
    <property type="entry name" value="alpha/beta-Hydrolases"/>
    <property type="match status" value="1"/>
</dbReference>
<evidence type="ECO:0000313" key="6">
    <source>
        <dbReference type="Proteomes" id="UP001479436"/>
    </source>
</evidence>
<dbReference type="PROSITE" id="PS50075">
    <property type="entry name" value="CARRIER"/>
    <property type="match status" value="1"/>
</dbReference>
<gene>
    <name evidence="5" type="ORF">K7432_013934</name>
</gene>
<keyword evidence="2" id="KW-0597">Phosphoprotein</keyword>
<evidence type="ECO:0000256" key="2">
    <source>
        <dbReference type="ARBA" id="ARBA00022553"/>
    </source>
</evidence>